<evidence type="ECO:0000259" key="4">
    <source>
        <dbReference type="PROSITE" id="PS50056"/>
    </source>
</evidence>
<dbReference type="GO" id="GO:0005737">
    <property type="term" value="C:cytoplasm"/>
    <property type="evidence" value="ECO:0007669"/>
    <property type="project" value="TreeGrafter"/>
</dbReference>
<dbReference type="InterPro" id="IPR029021">
    <property type="entry name" value="Prot-tyrosine_phosphatase-like"/>
</dbReference>
<organism evidence="5 6">
    <name type="scientific">Hyalella azteca</name>
    <name type="common">Amphipod</name>
    <dbReference type="NCBI Taxonomy" id="294128"/>
    <lineage>
        <taxon>Eukaryota</taxon>
        <taxon>Metazoa</taxon>
        <taxon>Ecdysozoa</taxon>
        <taxon>Arthropoda</taxon>
        <taxon>Crustacea</taxon>
        <taxon>Multicrustacea</taxon>
        <taxon>Malacostraca</taxon>
        <taxon>Eumalacostraca</taxon>
        <taxon>Peracarida</taxon>
        <taxon>Amphipoda</taxon>
        <taxon>Senticaudata</taxon>
        <taxon>Talitrida</taxon>
        <taxon>Talitroidea</taxon>
        <taxon>Hyalellidae</taxon>
        <taxon>Hyalella</taxon>
    </lineage>
</organism>
<reference evidence="6" key="1">
    <citation type="submission" date="2025-08" db="UniProtKB">
        <authorList>
            <consortium name="RefSeq"/>
        </authorList>
    </citation>
    <scope>IDENTIFICATION</scope>
    <source>
        <tissue evidence="6">Whole organism</tissue>
    </source>
</reference>
<dbReference type="KEGG" id="hazt:108669917"/>
<dbReference type="PROSITE" id="PS50054">
    <property type="entry name" value="TYR_PHOSPHATASE_DUAL"/>
    <property type="match status" value="1"/>
</dbReference>
<dbReference type="GO" id="GO:0008138">
    <property type="term" value="F:protein tyrosine/serine/threonine phosphatase activity"/>
    <property type="evidence" value="ECO:0007669"/>
    <property type="project" value="InterPro"/>
</dbReference>
<evidence type="ECO:0000256" key="1">
    <source>
        <dbReference type="ARBA" id="ARBA00008601"/>
    </source>
</evidence>
<evidence type="ECO:0000259" key="3">
    <source>
        <dbReference type="PROSITE" id="PS50054"/>
    </source>
</evidence>
<comment type="similarity">
    <text evidence="1">Belongs to the protein-tyrosine phosphatase family. Non-receptor class dual specificity subfamily.</text>
</comment>
<dbReference type="InterPro" id="IPR000340">
    <property type="entry name" value="Dual-sp_phosphatase_cat-dom"/>
</dbReference>
<dbReference type="GeneID" id="108669917"/>
<dbReference type="PANTHER" id="PTHR45682:SF1">
    <property type="entry name" value="DUAL SPECIFICITY PROTEIN PHOSPHATASE 3"/>
    <property type="match status" value="1"/>
</dbReference>
<dbReference type="AlphaFoldDB" id="A0A8B7NGU2"/>
<evidence type="ECO:0000256" key="2">
    <source>
        <dbReference type="PIRSR" id="PIRSR620405-1"/>
    </source>
</evidence>
<dbReference type="Pfam" id="PF00782">
    <property type="entry name" value="DSPc"/>
    <property type="match status" value="1"/>
</dbReference>
<accession>A0A8B7NGU2</accession>
<evidence type="ECO:0000313" key="5">
    <source>
        <dbReference type="Proteomes" id="UP000694843"/>
    </source>
</evidence>
<feature type="domain" description="Tyrosine specific protein phosphatases" evidence="4">
    <location>
        <begin position="102"/>
        <end position="160"/>
    </location>
</feature>
<evidence type="ECO:0000313" key="6">
    <source>
        <dbReference type="RefSeq" id="XP_018012848.1"/>
    </source>
</evidence>
<dbReference type="PRINTS" id="PR01909">
    <property type="entry name" value="ADSPHPHTASEA"/>
</dbReference>
<dbReference type="PROSITE" id="PS50056">
    <property type="entry name" value="TYR_PHOSPHATASE_2"/>
    <property type="match status" value="1"/>
</dbReference>
<proteinExistence type="inferred from homology"/>
<dbReference type="PRINTS" id="PR01908">
    <property type="entry name" value="ADSPHPHTASE"/>
</dbReference>
<dbReference type="Proteomes" id="UP000694843">
    <property type="component" value="Unplaced"/>
</dbReference>
<name>A0A8B7NGU2_HYAAZ</name>
<keyword evidence="5" id="KW-1185">Reference proteome</keyword>
<dbReference type="Gene3D" id="3.90.190.10">
    <property type="entry name" value="Protein tyrosine phosphatase superfamily"/>
    <property type="match status" value="1"/>
</dbReference>
<dbReference type="SMART" id="SM00195">
    <property type="entry name" value="DSPc"/>
    <property type="match status" value="1"/>
</dbReference>
<dbReference type="InterPro" id="IPR020405">
    <property type="entry name" value="Atypical_DUSP_subfamA"/>
</dbReference>
<dbReference type="RefSeq" id="XP_018012848.1">
    <property type="nucleotide sequence ID" value="XM_018157359.1"/>
</dbReference>
<feature type="domain" description="Tyrosine-protein phosphatase" evidence="3">
    <location>
        <begin position="32"/>
        <end position="181"/>
    </location>
</feature>
<dbReference type="GO" id="GO:0043409">
    <property type="term" value="P:negative regulation of MAPK cascade"/>
    <property type="evidence" value="ECO:0007669"/>
    <property type="project" value="TreeGrafter"/>
</dbReference>
<dbReference type="PANTHER" id="PTHR45682">
    <property type="entry name" value="AGAP008228-PA"/>
    <property type="match status" value="1"/>
</dbReference>
<dbReference type="SUPFAM" id="SSF52799">
    <property type="entry name" value="(Phosphotyrosine protein) phosphatases II"/>
    <property type="match status" value="1"/>
</dbReference>
<dbReference type="GO" id="GO:0033549">
    <property type="term" value="F:MAP kinase phosphatase activity"/>
    <property type="evidence" value="ECO:0007669"/>
    <property type="project" value="TreeGrafter"/>
</dbReference>
<dbReference type="InterPro" id="IPR000387">
    <property type="entry name" value="Tyr_Pase_dom"/>
</dbReference>
<sequence>MGRKEPRRVQVDELRSLLLEPGGGAFRVPLMDYDEVYPGVLLGGKDLGVDIERLQELGVTHVLNAAKGQYIGQINTSPGYFRRAGIEFLGVPALDSSTCNLRPYFKEAASFIESALYGGGKVYVHCECGISRAPTLVAAFLMLRRGLSARQALAAIRSKRSIYPNEGFLTQLSDLDYEHQQKGLIRPEPEMYSALDELNARYDYPLEYYHYPSLYPRTSTRFITRHFTREYSPPLTRAEIRAGIRARSEDREVPAVRYRASSLPPLSRSLTPVRDLTPYTSSRVHVYGSRTPRIPGSTIDNDIITYRPSIVGYTPRAIRGIDYKTGPVSFSTYRNSSYYKDLPSSPYESRATSRIRYQLEPRFTSPLMNSTVPGTRFGSATLTAPVSRYLSTPARVYISYPSRYGLSPSRSYGIYEPNLYRSTYTQHKYGLGYPTKFQTYKLLYPSIYSYHRSYLGDYY</sequence>
<protein>
    <submittedName>
        <fullName evidence="6">Tyrosine-protein phosphatase vhp-1</fullName>
    </submittedName>
</protein>
<gene>
    <name evidence="6" type="primary">LOC108669917</name>
</gene>
<feature type="active site" description="Phosphocysteine intermediate" evidence="2">
    <location>
        <position position="126"/>
    </location>
</feature>
<dbReference type="InterPro" id="IPR020422">
    <property type="entry name" value="TYR_PHOSPHATASE_DUAL_dom"/>
</dbReference>
<dbReference type="OrthoDB" id="253091at2759"/>